<comment type="subcellular location">
    <subcellularLocation>
        <location evidence="1">Nucleus</location>
    </subcellularLocation>
</comment>
<dbReference type="PANTHER" id="PTHR17598:SF13">
    <property type="entry name" value="DNA POLYMERASE DELTA SUBUNIT 3"/>
    <property type="match status" value="1"/>
</dbReference>
<protein>
    <recommendedName>
        <fullName evidence="2">DNA polymerase delta subunit 3</fullName>
    </recommendedName>
</protein>
<feature type="compositionally biased region" description="Acidic residues" evidence="5">
    <location>
        <begin position="253"/>
        <end position="262"/>
    </location>
</feature>
<dbReference type="GO" id="GO:0043625">
    <property type="term" value="C:delta DNA polymerase complex"/>
    <property type="evidence" value="ECO:0007669"/>
    <property type="project" value="InterPro"/>
</dbReference>
<dbReference type="Proteomes" id="UP001140217">
    <property type="component" value="Unassembled WGS sequence"/>
</dbReference>
<feature type="compositionally biased region" description="Basic and acidic residues" evidence="5">
    <location>
        <begin position="263"/>
        <end position="279"/>
    </location>
</feature>
<dbReference type="InterPro" id="IPR041913">
    <property type="entry name" value="POLD3_sf"/>
</dbReference>
<dbReference type="Gene3D" id="3.90.1030.20">
    <property type="entry name" value="DNA polymerase delta, p66 (Cdc27) subunit, wHTH domain"/>
    <property type="match status" value="1"/>
</dbReference>
<name>A0A9W8HC25_9FUNG</name>
<evidence type="ECO:0000256" key="3">
    <source>
        <dbReference type="ARBA" id="ARBA00022705"/>
    </source>
</evidence>
<feature type="compositionally biased region" description="Basic and acidic residues" evidence="5">
    <location>
        <begin position="202"/>
        <end position="226"/>
    </location>
</feature>
<keyword evidence="3" id="KW-0235">DNA replication</keyword>
<dbReference type="GO" id="GO:0006271">
    <property type="term" value="P:DNA strand elongation involved in DNA replication"/>
    <property type="evidence" value="ECO:0007669"/>
    <property type="project" value="TreeGrafter"/>
</dbReference>
<dbReference type="GO" id="GO:0006297">
    <property type="term" value="P:nucleotide-excision repair, DNA gap filling"/>
    <property type="evidence" value="ECO:0007669"/>
    <property type="project" value="TreeGrafter"/>
</dbReference>
<keyword evidence="4" id="KW-0539">Nucleus</keyword>
<evidence type="ECO:0000256" key="1">
    <source>
        <dbReference type="ARBA" id="ARBA00004123"/>
    </source>
</evidence>
<evidence type="ECO:0000256" key="4">
    <source>
        <dbReference type="ARBA" id="ARBA00023242"/>
    </source>
</evidence>
<feature type="compositionally biased region" description="Low complexity" evidence="5">
    <location>
        <begin position="139"/>
        <end position="157"/>
    </location>
</feature>
<dbReference type="InterPro" id="IPR019038">
    <property type="entry name" value="POLD3"/>
</dbReference>
<evidence type="ECO:0000313" key="6">
    <source>
        <dbReference type="EMBL" id="KAJ2778613.1"/>
    </source>
</evidence>
<dbReference type="GO" id="GO:0003887">
    <property type="term" value="F:DNA-directed DNA polymerase activity"/>
    <property type="evidence" value="ECO:0007669"/>
    <property type="project" value="TreeGrafter"/>
</dbReference>
<proteinExistence type="predicted"/>
<dbReference type="PANTHER" id="PTHR17598">
    <property type="entry name" value="DNA POLYMERASE DELTA SUBUNIT 3"/>
    <property type="match status" value="1"/>
</dbReference>
<evidence type="ECO:0000256" key="2">
    <source>
        <dbReference type="ARBA" id="ARBA00017589"/>
    </source>
</evidence>
<keyword evidence="7" id="KW-1185">Reference proteome</keyword>
<sequence length="405" mass="42708">MDSPDQVLGQLVVHEAQTVTYRRLSRELGVHVNVAKLRLADYHQAHRDECSATFLVTGTGRGGELSMRLVAESELAAAQAEVDGARHHVYSVGPRIGVSRQDLVTANEQAGANRDMAELGAVRSSVTLVVDAHEPAPSHEPAAASAPGNGSAPSSGAKPDVKRTDSPAASAGKTKSAKLSFGRGQVATKPATKPKPAPTSKSEADAKEEPTSKPEAETEIKEEPKTESQAMDATEDTDEGTAVAAQGPRVEDMFMDDSDFEDGPAKREEAKAPPEDRSRGAVPETSDVEMAGVDSEAGGADPEADGAEPGAGGRRRIRKRRKVTKIRHTKNDRGMLVSQAVDCWESYSESEPEPTPDTRAHATPAKRGAASSEQDAGAPEPKKPAGKKGRGAAPQRSIMSFFGKK</sequence>
<dbReference type="Pfam" id="PF09507">
    <property type="entry name" value="CDC27"/>
    <property type="match status" value="1"/>
</dbReference>
<organism evidence="6 7">
    <name type="scientific">Coemansia javaensis</name>
    <dbReference type="NCBI Taxonomy" id="2761396"/>
    <lineage>
        <taxon>Eukaryota</taxon>
        <taxon>Fungi</taxon>
        <taxon>Fungi incertae sedis</taxon>
        <taxon>Zoopagomycota</taxon>
        <taxon>Kickxellomycotina</taxon>
        <taxon>Kickxellomycetes</taxon>
        <taxon>Kickxellales</taxon>
        <taxon>Kickxellaceae</taxon>
        <taxon>Coemansia</taxon>
    </lineage>
</organism>
<accession>A0A9W8HC25</accession>
<dbReference type="OrthoDB" id="514823at2759"/>
<gene>
    <name evidence="6" type="ORF">H4R18_004492</name>
</gene>
<evidence type="ECO:0000256" key="5">
    <source>
        <dbReference type="SAM" id="MobiDB-lite"/>
    </source>
</evidence>
<comment type="caution">
    <text evidence="6">The sequence shown here is derived from an EMBL/GenBank/DDBJ whole genome shotgun (WGS) entry which is preliminary data.</text>
</comment>
<feature type="region of interest" description="Disordered" evidence="5">
    <location>
        <begin position="134"/>
        <end position="405"/>
    </location>
</feature>
<feature type="compositionally biased region" description="Basic residues" evidence="5">
    <location>
        <begin position="313"/>
        <end position="330"/>
    </location>
</feature>
<reference evidence="6" key="1">
    <citation type="submission" date="2022-07" db="EMBL/GenBank/DDBJ databases">
        <title>Phylogenomic reconstructions and comparative analyses of Kickxellomycotina fungi.</title>
        <authorList>
            <person name="Reynolds N.K."/>
            <person name="Stajich J.E."/>
            <person name="Barry K."/>
            <person name="Grigoriev I.V."/>
            <person name="Crous P."/>
            <person name="Smith M.E."/>
        </authorList>
    </citation>
    <scope>NUCLEOTIDE SEQUENCE</scope>
    <source>
        <strain evidence="6">NBRC 105414</strain>
    </source>
</reference>
<dbReference type="GO" id="GO:1904161">
    <property type="term" value="P:DNA synthesis involved in UV-damage excision repair"/>
    <property type="evidence" value="ECO:0007669"/>
    <property type="project" value="TreeGrafter"/>
</dbReference>
<dbReference type="AlphaFoldDB" id="A0A9W8HC25"/>
<dbReference type="EMBL" id="JANBUL010000219">
    <property type="protein sequence ID" value="KAJ2778613.1"/>
    <property type="molecule type" value="Genomic_DNA"/>
</dbReference>
<evidence type="ECO:0000313" key="7">
    <source>
        <dbReference type="Proteomes" id="UP001140217"/>
    </source>
</evidence>